<organism evidence="2 3">
    <name type="scientific">Portunus trituberculatus</name>
    <name type="common">Swimming crab</name>
    <name type="synonym">Neptunus trituberculatus</name>
    <dbReference type="NCBI Taxonomy" id="210409"/>
    <lineage>
        <taxon>Eukaryota</taxon>
        <taxon>Metazoa</taxon>
        <taxon>Ecdysozoa</taxon>
        <taxon>Arthropoda</taxon>
        <taxon>Crustacea</taxon>
        <taxon>Multicrustacea</taxon>
        <taxon>Malacostraca</taxon>
        <taxon>Eumalacostraca</taxon>
        <taxon>Eucarida</taxon>
        <taxon>Decapoda</taxon>
        <taxon>Pleocyemata</taxon>
        <taxon>Brachyura</taxon>
        <taxon>Eubrachyura</taxon>
        <taxon>Portunoidea</taxon>
        <taxon>Portunidae</taxon>
        <taxon>Portuninae</taxon>
        <taxon>Portunus</taxon>
    </lineage>
</organism>
<comment type="caution">
    <text evidence="2">The sequence shown here is derived from an EMBL/GenBank/DDBJ whole genome shotgun (WGS) entry which is preliminary data.</text>
</comment>
<protein>
    <submittedName>
        <fullName evidence="2">Uncharacterized protein</fullName>
    </submittedName>
</protein>
<dbReference type="EMBL" id="VSRR010009316">
    <property type="protein sequence ID" value="MPC50163.1"/>
    <property type="molecule type" value="Genomic_DNA"/>
</dbReference>
<name>A0A5B7FYQ6_PORTR</name>
<evidence type="ECO:0000256" key="1">
    <source>
        <dbReference type="SAM" id="MobiDB-lite"/>
    </source>
</evidence>
<dbReference type="Proteomes" id="UP000324222">
    <property type="component" value="Unassembled WGS sequence"/>
</dbReference>
<evidence type="ECO:0000313" key="3">
    <source>
        <dbReference type="Proteomes" id="UP000324222"/>
    </source>
</evidence>
<gene>
    <name evidence="2" type="ORF">E2C01_043986</name>
</gene>
<sequence length="143" mass="16448">MNKKRTKSQEDKRTTTLQPPLNVDPFLASLPFLSTLTLPFSLTHPRTLHNNPYGIIYQFLMVECLVEFKRLVFVERLASLWRPRSSAAPGAPLMTGVCVTTLITKKPHCLATHQLSRRREEQEEKEESPSHSFHFFLVPDSDE</sequence>
<feature type="region of interest" description="Disordered" evidence="1">
    <location>
        <begin position="115"/>
        <end position="143"/>
    </location>
</feature>
<dbReference type="AlphaFoldDB" id="A0A5B7FYQ6"/>
<accession>A0A5B7FYQ6</accession>
<proteinExistence type="predicted"/>
<evidence type="ECO:0000313" key="2">
    <source>
        <dbReference type="EMBL" id="MPC50163.1"/>
    </source>
</evidence>
<keyword evidence="3" id="KW-1185">Reference proteome</keyword>
<reference evidence="2 3" key="1">
    <citation type="submission" date="2019-05" db="EMBL/GenBank/DDBJ databases">
        <title>Another draft genome of Portunus trituberculatus and its Hox gene families provides insights of decapod evolution.</title>
        <authorList>
            <person name="Jeong J.-H."/>
            <person name="Song I."/>
            <person name="Kim S."/>
            <person name="Choi T."/>
            <person name="Kim D."/>
            <person name="Ryu S."/>
            <person name="Kim W."/>
        </authorList>
    </citation>
    <scope>NUCLEOTIDE SEQUENCE [LARGE SCALE GENOMIC DNA]</scope>
    <source>
        <tissue evidence="2">Muscle</tissue>
    </source>
</reference>